<dbReference type="InterPro" id="IPR055414">
    <property type="entry name" value="LRR_R13L4/SHOC2-like"/>
</dbReference>
<sequence length="1079" mass="122060">MEQEKDSGLSGMDYQVFLSFKGSDTRRGFTDCLYHFMVDAGIRVFRDNEELHAGDRIEEILRMINNSIVCIPILSKNYAASKWCLRELAKMVEFKKEIVPIFYDVTPDDVRLKTSIYSGAIRAHKKNMLSEKDQWENALKEVAHIKGRELKDSGFGESCKSIVKEVSDKLKVKHKIVSEHLVGLDDQVEALMKLLDTESPGVRFVGIHGPGGIGKTTLAKVVFNQISPQFDGCSFLEDVRESSRHGFVHLQKHLVNNLQSKQRDILDHDEGIKLIRDIVRGKKLLIVLDGIDQREQIEKLAGKSSWYSSGTRIIVTTRDIRVLAIEGQALEEEEGVLRLSREVRALEMETGIKELISTSLVKVVDSDRLWMHDHLRDLGREMVCLENFMDIGKRSRLWIHEEALGVLKGREGTRKVQALCLSPDERLRDMSFTNEEFRHLPNLRILGLYGLNLTGDFEHLFSKLRSHISENWVGWSQIKMGSNLKVLDLTSCQKLTRTPDFSKLNALERLILEDCRRLSKIGRSIVKLVRLKHLNVKGCDSLEGLPKELDSLDALEEIFMRGCGGSFTLPKSIGTLKSLAILEVSRVKIIELPPSITRLANLKRLSLSRCSRVKKLPVSLGELKSLVELNLSSTKITELPDSIGKLVNLEVLSISECSGIEKLPDSIGNLMSLVRLNISRTVITKIPDSIRNLKELKVIEMARSCVRKLPKAIGQVEKLEESHAKRCKMIGVVPDELEELSQLRILDLSCTAVSTLPSLNRPTVLHTLHLEWCDHLQELPELPSSLIRLHMTSLSLQKLPDLSGLNNLISLKLYDATCISPSSALQPSNFDWISKLSSLVTLELCLSNITNLPKDFRAFYQLKKLELSCTNLPGALQLPHSLSKLVLGYMQGKKLPNLSHLKNLSYLRLYNCSIEAGFENLAVGKLEPLNSIEIMCCFFERFDASHLPENLEKLTVHRCRSLKILLHLSRLKNLKQLYLSECEKLMEVHGLGELLSLEWLDVVGCHSLESLENLSKLEKLELLNVDDCRKLVDFEGGGRIKSMQHLLRNRYLARGTDILFSSGSPTRAVQRRHRRVASL</sequence>
<dbReference type="PRINTS" id="PR00364">
    <property type="entry name" value="DISEASERSIST"/>
</dbReference>
<dbReference type="SUPFAM" id="SSF52540">
    <property type="entry name" value="P-loop containing nucleoside triphosphate hydrolases"/>
    <property type="match status" value="1"/>
</dbReference>
<dbReference type="EMBL" id="MTKT01005400">
    <property type="protein sequence ID" value="OWM67034.1"/>
    <property type="molecule type" value="Genomic_DNA"/>
</dbReference>
<dbReference type="InterPro" id="IPR000157">
    <property type="entry name" value="TIR_dom"/>
</dbReference>
<gene>
    <name evidence="5" type="ORF">CDL15_Pgr000486</name>
</gene>
<dbReference type="PROSITE" id="PS50104">
    <property type="entry name" value="TIR"/>
    <property type="match status" value="1"/>
</dbReference>
<dbReference type="Pfam" id="PF00931">
    <property type="entry name" value="NB-ARC"/>
    <property type="match status" value="1"/>
</dbReference>
<dbReference type="SUPFAM" id="SSF52058">
    <property type="entry name" value="L domain-like"/>
    <property type="match status" value="2"/>
</dbReference>
<dbReference type="InterPro" id="IPR027417">
    <property type="entry name" value="P-loop_NTPase"/>
</dbReference>
<dbReference type="AlphaFoldDB" id="A0A218W2E6"/>
<evidence type="ECO:0000256" key="3">
    <source>
        <dbReference type="ARBA" id="ARBA00023027"/>
    </source>
</evidence>
<keyword evidence="3" id="KW-0520">NAD</keyword>
<dbReference type="SMART" id="SM00369">
    <property type="entry name" value="LRR_TYP"/>
    <property type="match status" value="5"/>
</dbReference>
<organism evidence="5 6">
    <name type="scientific">Punica granatum</name>
    <name type="common">Pomegranate</name>
    <dbReference type="NCBI Taxonomy" id="22663"/>
    <lineage>
        <taxon>Eukaryota</taxon>
        <taxon>Viridiplantae</taxon>
        <taxon>Streptophyta</taxon>
        <taxon>Embryophyta</taxon>
        <taxon>Tracheophyta</taxon>
        <taxon>Spermatophyta</taxon>
        <taxon>Magnoliopsida</taxon>
        <taxon>eudicotyledons</taxon>
        <taxon>Gunneridae</taxon>
        <taxon>Pentapetalae</taxon>
        <taxon>rosids</taxon>
        <taxon>malvids</taxon>
        <taxon>Myrtales</taxon>
        <taxon>Lythraceae</taxon>
        <taxon>Punica</taxon>
    </lineage>
</organism>
<dbReference type="Proteomes" id="UP000197138">
    <property type="component" value="Unassembled WGS sequence"/>
</dbReference>
<dbReference type="GO" id="GO:0043531">
    <property type="term" value="F:ADP binding"/>
    <property type="evidence" value="ECO:0007669"/>
    <property type="project" value="InterPro"/>
</dbReference>
<evidence type="ECO:0000256" key="1">
    <source>
        <dbReference type="ARBA" id="ARBA00022614"/>
    </source>
</evidence>
<keyword evidence="1" id="KW-0433">Leucine-rich repeat</keyword>
<dbReference type="Gene3D" id="3.40.50.10140">
    <property type="entry name" value="Toll/interleukin-1 receptor homology (TIR) domain"/>
    <property type="match status" value="1"/>
</dbReference>
<keyword evidence="2" id="KW-0677">Repeat</keyword>
<dbReference type="GO" id="GO:0051707">
    <property type="term" value="P:response to other organism"/>
    <property type="evidence" value="ECO:0007669"/>
    <property type="project" value="UniProtKB-ARBA"/>
</dbReference>
<dbReference type="InterPro" id="IPR002182">
    <property type="entry name" value="NB-ARC"/>
</dbReference>
<dbReference type="InterPro" id="IPR003593">
    <property type="entry name" value="AAA+_ATPase"/>
</dbReference>
<dbReference type="SMART" id="SM00382">
    <property type="entry name" value="AAA"/>
    <property type="match status" value="1"/>
</dbReference>
<evidence type="ECO:0000259" key="4">
    <source>
        <dbReference type="PROSITE" id="PS50104"/>
    </source>
</evidence>
<dbReference type="PANTHER" id="PTHR11017:SF570">
    <property type="entry name" value="DISEASE RESISTANCE PROTEIN (TIR-NBS CLASS)-RELATED"/>
    <property type="match status" value="1"/>
</dbReference>
<name>A0A218W2E6_PUNGR</name>
<dbReference type="InterPro" id="IPR035897">
    <property type="entry name" value="Toll_tir_struct_dom_sf"/>
</dbReference>
<comment type="caution">
    <text evidence="5">The sequence shown here is derived from an EMBL/GenBank/DDBJ whole genome shotgun (WGS) entry which is preliminary data.</text>
</comment>
<dbReference type="InterPro" id="IPR044974">
    <property type="entry name" value="Disease_R_plants"/>
</dbReference>
<dbReference type="GO" id="GO:0007165">
    <property type="term" value="P:signal transduction"/>
    <property type="evidence" value="ECO:0007669"/>
    <property type="project" value="InterPro"/>
</dbReference>
<dbReference type="InterPro" id="IPR032675">
    <property type="entry name" value="LRR_dom_sf"/>
</dbReference>
<dbReference type="Gene3D" id="3.80.10.10">
    <property type="entry name" value="Ribonuclease Inhibitor"/>
    <property type="match status" value="3"/>
</dbReference>
<evidence type="ECO:0000256" key="2">
    <source>
        <dbReference type="ARBA" id="ARBA00022737"/>
    </source>
</evidence>
<dbReference type="InterPro" id="IPR003591">
    <property type="entry name" value="Leu-rich_rpt_typical-subtyp"/>
</dbReference>
<proteinExistence type="predicted"/>
<feature type="domain" description="TIR" evidence="4">
    <location>
        <begin position="12"/>
        <end position="174"/>
    </location>
</feature>
<dbReference type="Pfam" id="PF23598">
    <property type="entry name" value="LRR_14"/>
    <property type="match status" value="1"/>
</dbReference>
<reference evidence="6" key="1">
    <citation type="journal article" date="2017" name="Plant J.">
        <title>The pomegranate (Punica granatum L.) genome and the genomics of punicalagin biosynthesis.</title>
        <authorList>
            <person name="Qin G."/>
            <person name="Xu C."/>
            <person name="Ming R."/>
            <person name="Tang H."/>
            <person name="Guyot R."/>
            <person name="Kramer E.M."/>
            <person name="Hu Y."/>
            <person name="Yi X."/>
            <person name="Qi Y."/>
            <person name="Xu X."/>
            <person name="Gao Z."/>
            <person name="Pan H."/>
            <person name="Jian J."/>
            <person name="Tian Y."/>
            <person name="Yue Z."/>
            <person name="Xu Y."/>
        </authorList>
    </citation>
    <scope>NUCLEOTIDE SEQUENCE [LARGE SCALE GENOMIC DNA]</scope>
    <source>
        <strain evidence="6">cv. Dabenzi</strain>
    </source>
</reference>
<dbReference type="GO" id="GO:0006952">
    <property type="term" value="P:defense response"/>
    <property type="evidence" value="ECO:0007669"/>
    <property type="project" value="UniProtKB-KW"/>
</dbReference>
<dbReference type="PANTHER" id="PTHR11017">
    <property type="entry name" value="LEUCINE-RICH REPEAT-CONTAINING PROTEIN"/>
    <property type="match status" value="1"/>
</dbReference>
<protein>
    <recommendedName>
        <fullName evidence="4">TIR domain-containing protein</fullName>
    </recommendedName>
</protein>
<dbReference type="Pfam" id="PF01582">
    <property type="entry name" value="TIR"/>
    <property type="match status" value="1"/>
</dbReference>
<dbReference type="Gene3D" id="3.40.50.300">
    <property type="entry name" value="P-loop containing nucleotide triphosphate hydrolases"/>
    <property type="match status" value="1"/>
</dbReference>
<dbReference type="SUPFAM" id="SSF52200">
    <property type="entry name" value="Toll/Interleukin receptor TIR domain"/>
    <property type="match status" value="1"/>
</dbReference>
<evidence type="ECO:0000313" key="5">
    <source>
        <dbReference type="EMBL" id="OWM67034.1"/>
    </source>
</evidence>
<dbReference type="SUPFAM" id="SSF52047">
    <property type="entry name" value="RNI-like"/>
    <property type="match status" value="1"/>
</dbReference>
<accession>A0A218W2E6</accession>
<evidence type="ECO:0000313" key="6">
    <source>
        <dbReference type="Proteomes" id="UP000197138"/>
    </source>
</evidence>
<dbReference type="SMART" id="SM00255">
    <property type="entry name" value="TIR"/>
    <property type="match status" value="1"/>
</dbReference>